<protein>
    <submittedName>
        <fullName evidence="2">Protein involved in sex pheromone biosynthesis</fullName>
    </submittedName>
</protein>
<proteinExistence type="predicted"/>
<dbReference type="GeneID" id="78276321"/>
<dbReference type="RefSeq" id="WP_076342152.1">
    <property type="nucleotide sequence ID" value="NZ_CAJTMI010000041.1"/>
</dbReference>
<dbReference type="STRING" id="1862672.BO225_10270"/>
<evidence type="ECO:0000256" key="1">
    <source>
        <dbReference type="SAM" id="SignalP"/>
    </source>
</evidence>
<evidence type="ECO:0000313" key="2">
    <source>
        <dbReference type="EMBL" id="OLU44620.1"/>
    </source>
</evidence>
<feature type="signal peptide" evidence="1">
    <location>
        <begin position="1"/>
        <end position="24"/>
    </location>
</feature>
<dbReference type="Proteomes" id="UP000186705">
    <property type="component" value="Unassembled WGS sequence"/>
</dbReference>
<dbReference type="PROSITE" id="PS51257">
    <property type="entry name" value="PROKAR_LIPOPROTEIN"/>
    <property type="match status" value="1"/>
</dbReference>
<reference evidence="2 3" key="1">
    <citation type="submission" date="2016-11" db="EMBL/GenBank/DDBJ databases">
        <title>Description of two novel members of the family Erysipelotrichaceae: Ileibacterium lipovorans gen. nov., sp. nov. and Dubosiella newyorkensis, gen. nov., sp. nov.</title>
        <authorList>
            <person name="Cox L.M."/>
            <person name="Sohn J."/>
            <person name="Tyrrell K.L."/>
            <person name="Citron D.M."/>
            <person name="Lawson P.A."/>
            <person name="Patel N.B."/>
            <person name="Iizumi T."/>
            <person name="Perez-Perez G.I."/>
            <person name="Goldstein E.J."/>
            <person name="Blaser M.J."/>
        </authorList>
    </citation>
    <scope>NUCLEOTIDE SEQUENCE [LARGE SCALE GENOMIC DNA]</scope>
    <source>
        <strain evidence="2 3">NYU-BL-A4</strain>
    </source>
</reference>
<dbReference type="OrthoDB" id="1769666at2"/>
<dbReference type="InterPro" id="IPR011426">
    <property type="entry name" value="CamS"/>
</dbReference>
<name>A0A1U7NKD2_9FIRM</name>
<organism evidence="2 3">
    <name type="scientific">Dubosiella newyorkensis</name>
    <dbReference type="NCBI Taxonomy" id="1862672"/>
    <lineage>
        <taxon>Bacteria</taxon>
        <taxon>Bacillati</taxon>
        <taxon>Bacillota</taxon>
        <taxon>Erysipelotrichia</taxon>
        <taxon>Erysipelotrichales</taxon>
        <taxon>Erysipelotrichaceae</taxon>
        <taxon>Dubosiella</taxon>
    </lineage>
</organism>
<dbReference type="EMBL" id="MPKA01000102">
    <property type="protein sequence ID" value="OLU44620.1"/>
    <property type="molecule type" value="Genomic_DNA"/>
</dbReference>
<evidence type="ECO:0000313" key="3">
    <source>
        <dbReference type="Proteomes" id="UP000186705"/>
    </source>
</evidence>
<dbReference type="Pfam" id="PF07537">
    <property type="entry name" value="CamS"/>
    <property type="match status" value="1"/>
</dbReference>
<sequence>MMKKIERILLASCLLFSLSGCTVLNPKDSQDRSTMTYQAATPFVSSDTRVKHVSLISDADVRTEVESGLMDLAKEHFPPNSVTYRVHSFLNYDELDATDGSRGLLGTLRDGNPNGLNPNSNEDFDTGNGIVKGGVILVDIYELDFYKDDQLDGIALSLVVNDKIVYNNQDYEITPEKMQAYLEVTSNKLATYMKERFNEITNRVPILIAAYELNSDAMSSSKGGYVYEGYYNGNSSSFKALSQEHVIVPGSSFSELDPNMASEFNAYKADLLHILPDATFVSGEAKFESGKCTKLDLTITSHGKSVGEILAVIQAAKEGMKHFSPIDVQYDVEVINDGRVYALLRRSKGQDSVEEMTWI</sequence>
<keyword evidence="1" id="KW-0732">Signal</keyword>
<accession>A0A1U7NKD2</accession>
<dbReference type="AlphaFoldDB" id="A0A1U7NKD2"/>
<comment type="caution">
    <text evidence="2">The sequence shown here is derived from an EMBL/GenBank/DDBJ whole genome shotgun (WGS) entry which is preliminary data.</text>
</comment>
<keyword evidence="3" id="KW-1185">Reference proteome</keyword>
<dbReference type="Gene3D" id="3.10.570.10">
    <property type="entry name" value="sex pheromone staph- cam373 precursor domain"/>
    <property type="match status" value="1"/>
</dbReference>
<gene>
    <name evidence="2" type="ORF">BO225_10270</name>
</gene>
<feature type="chain" id="PRO_5039705312" evidence="1">
    <location>
        <begin position="25"/>
        <end position="359"/>
    </location>
</feature>